<dbReference type="InterPro" id="IPR051818">
    <property type="entry name" value="TPP_dependent_decarboxylase"/>
</dbReference>
<accession>A0ABS5ETT2</accession>
<evidence type="ECO:0000313" key="6">
    <source>
        <dbReference type="EMBL" id="MBR0663700.1"/>
    </source>
</evidence>
<comment type="caution">
    <text evidence="6">The sequence shown here is derived from an EMBL/GenBank/DDBJ whole genome shotgun (WGS) entry which is preliminary data.</text>
</comment>
<dbReference type="RefSeq" id="WP_211851282.1">
    <property type="nucleotide sequence ID" value="NZ_JAAGBB010000004.1"/>
</dbReference>
<dbReference type="PANTHER" id="PTHR42818">
    <property type="entry name" value="SULFOPYRUVATE DECARBOXYLASE SUBUNIT ALPHA"/>
    <property type="match status" value="1"/>
</dbReference>
<dbReference type="CDD" id="cd07035">
    <property type="entry name" value="TPP_PYR_POX_like"/>
    <property type="match status" value="1"/>
</dbReference>
<dbReference type="EC" id="4.1.1.82" evidence="6"/>
<dbReference type="GO" id="GO:0033980">
    <property type="term" value="F:phosphonopyruvate decarboxylase activity"/>
    <property type="evidence" value="ECO:0007669"/>
    <property type="project" value="UniProtKB-EC"/>
</dbReference>
<feature type="domain" description="Thiamine pyrophosphate enzyme TPP-binding" evidence="4">
    <location>
        <begin position="228"/>
        <end position="347"/>
    </location>
</feature>
<keyword evidence="2" id="KW-0786">Thiamine pyrophosphate</keyword>
<feature type="domain" description="Thiamine pyrophosphate enzyme N-terminal TPP-binding" evidence="5">
    <location>
        <begin position="11"/>
        <end position="116"/>
    </location>
</feature>
<dbReference type="PANTHER" id="PTHR42818:SF1">
    <property type="entry name" value="SULFOPYRUVATE DECARBOXYLASE"/>
    <property type="match status" value="1"/>
</dbReference>
<name>A0ABS5ETT2_9PROT</name>
<keyword evidence="3 6" id="KW-0456">Lyase</keyword>
<keyword evidence="1" id="KW-0210">Decarboxylase</keyword>
<organism evidence="6 7">
    <name type="scientific">Plastoroseomonas hellenica</name>
    <dbReference type="NCBI Taxonomy" id="2687306"/>
    <lineage>
        <taxon>Bacteria</taxon>
        <taxon>Pseudomonadati</taxon>
        <taxon>Pseudomonadota</taxon>
        <taxon>Alphaproteobacteria</taxon>
        <taxon>Acetobacterales</taxon>
        <taxon>Acetobacteraceae</taxon>
        <taxon>Plastoroseomonas</taxon>
    </lineage>
</organism>
<dbReference type="Pfam" id="PF02775">
    <property type="entry name" value="TPP_enzyme_C"/>
    <property type="match status" value="1"/>
</dbReference>
<evidence type="ECO:0000256" key="1">
    <source>
        <dbReference type="ARBA" id="ARBA00022793"/>
    </source>
</evidence>
<dbReference type="Gene3D" id="3.40.50.970">
    <property type="match status" value="2"/>
</dbReference>
<dbReference type="InterPro" id="IPR012001">
    <property type="entry name" value="Thiamin_PyroP_enz_TPP-bd_dom"/>
</dbReference>
<dbReference type="SUPFAM" id="SSF52518">
    <property type="entry name" value="Thiamin diphosphate-binding fold (THDP-binding)"/>
    <property type="match status" value="2"/>
</dbReference>
<keyword evidence="7" id="KW-1185">Reference proteome</keyword>
<proteinExistence type="predicted"/>
<evidence type="ECO:0000313" key="7">
    <source>
        <dbReference type="Proteomes" id="UP001196870"/>
    </source>
</evidence>
<dbReference type="Proteomes" id="UP001196870">
    <property type="component" value="Unassembled WGS sequence"/>
</dbReference>
<reference evidence="7" key="1">
    <citation type="journal article" date="2021" name="Syst. Appl. Microbiol.">
        <title>Roseomonas hellenica sp. nov., isolated from roots of wild-growing Alkanna tinctoria.</title>
        <authorList>
            <person name="Rat A."/>
            <person name="Naranjo H.D."/>
            <person name="Lebbe L."/>
            <person name="Cnockaert M."/>
            <person name="Krigas N."/>
            <person name="Grigoriadou K."/>
            <person name="Maloupa E."/>
            <person name="Willems A."/>
        </authorList>
    </citation>
    <scope>NUCLEOTIDE SEQUENCE [LARGE SCALE GENOMIC DNA]</scope>
    <source>
        <strain evidence="7">LMG 31523</strain>
    </source>
</reference>
<evidence type="ECO:0000256" key="3">
    <source>
        <dbReference type="ARBA" id="ARBA00023239"/>
    </source>
</evidence>
<dbReference type="EMBL" id="JAAGBB010000004">
    <property type="protein sequence ID" value="MBR0663700.1"/>
    <property type="molecule type" value="Genomic_DNA"/>
</dbReference>
<dbReference type="NCBIfam" id="TIGR03297">
    <property type="entry name" value="Ppyr-DeCO2ase"/>
    <property type="match status" value="1"/>
</dbReference>
<sequence length="386" mass="40107">MITAQDFISEAGRAGFDFYTGVPCSFLTPLINGVLSAPTLAYVGATSEGEAVAIAAGAWLAGRQTVVMCQNSGLGNAVNPLTSLNAPFRIPTLFLTTWRGEPGIPDEPQHELMGEITQDLIAVMRLEQAPFPNEAVALAPTLSQAAARMEATGLPYAFVVRKGDVAETALNQAPRELPPPGERVDHRAIGARPTRAAALERVLAVAPEEAAIIATTGKCGRELFTLADRPQHLYQVGSMGGASGMGLGVALNSPRPVVVLDGDGAALMKLGSLATIGAHAPGNLVHVILDNGVHDSTGGQATVSASVDFAAIALACGYRRAASCASLEGFEHALRRAFAQAGPTLIHLRIAPGSMAKLGRPTVKPPEVARRFRDFLASPMAATRAA</sequence>
<evidence type="ECO:0000259" key="5">
    <source>
        <dbReference type="Pfam" id="PF02776"/>
    </source>
</evidence>
<dbReference type="InterPro" id="IPR011766">
    <property type="entry name" value="TPP_enzyme_TPP-bd"/>
</dbReference>
<protein>
    <submittedName>
        <fullName evidence="6">Phosphonopyruvate decarboxylase</fullName>
        <ecNumber evidence="6">4.1.1.82</ecNumber>
    </submittedName>
</protein>
<dbReference type="InterPro" id="IPR017684">
    <property type="entry name" value="Phosphono-pyrv_decarboxylase"/>
</dbReference>
<gene>
    <name evidence="6" type="primary">aepY</name>
    <name evidence="6" type="ORF">GXW71_04945</name>
</gene>
<evidence type="ECO:0000259" key="4">
    <source>
        <dbReference type="Pfam" id="PF02775"/>
    </source>
</evidence>
<dbReference type="Pfam" id="PF02776">
    <property type="entry name" value="TPP_enzyme_N"/>
    <property type="match status" value="1"/>
</dbReference>
<evidence type="ECO:0000256" key="2">
    <source>
        <dbReference type="ARBA" id="ARBA00023052"/>
    </source>
</evidence>
<dbReference type="InterPro" id="IPR029061">
    <property type="entry name" value="THDP-binding"/>
</dbReference>